<evidence type="ECO:0000256" key="1">
    <source>
        <dbReference type="ARBA" id="ARBA00005417"/>
    </source>
</evidence>
<dbReference type="InterPro" id="IPR027417">
    <property type="entry name" value="P-loop_NTPase"/>
</dbReference>
<organism evidence="7 8">
    <name type="scientific">Vineibacter terrae</name>
    <dbReference type="NCBI Taxonomy" id="2586908"/>
    <lineage>
        <taxon>Bacteria</taxon>
        <taxon>Pseudomonadati</taxon>
        <taxon>Pseudomonadota</taxon>
        <taxon>Alphaproteobacteria</taxon>
        <taxon>Hyphomicrobiales</taxon>
        <taxon>Vineibacter</taxon>
    </lineage>
</organism>
<keyword evidence="2" id="KW-0813">Transport</keyword>
<gene>
    <name evidence="7" type="ORF">FHP25_22595</name>
</gene>
<evidence type="ECO:0000256" key="5">
    <source>
        <dbReference type="ARBA" id="ARBA00022970"/>
    </source>
</evidence>
<dbReference type="GO" id="GO:0005524">
    <property type="term" value="F:ATP binding"/>
    <property type="evidence" value="ECO:0007669"/>
    <property type="project" value="UniProtKB-KW"/>
</dbReference>
<dbReference type="InterPro" id="IPR052156">
    <property type="entry name" value="BCAA_Transport_ATP-bd_LivF"/>
</dbReference>
<dbReference type="Proteomes" id="UP000321638">
    <property type="component" value="Unassembled WGS sequence"/>
</dbReference>
<dbReference type="GO" id="GO:0015658">
    <property type="term" value="F:branched-chain amino acid transmembrane transporter activity"/>
    <property type="evidence" value="ECO:0007669"/>
    <property type="project" value="TreeGrafter"/>
</dbReference>
<evidence type="ECO:0000313" key="8">
    <source>
        <dbReference type="Proteomes" id="UP000321638"/>
    </source>
</evidence>
<dbReference type="PANTHER" id="PTHR43820">
    <property type="entry name" value="HIGH-AFFINITY BRANCHED-CHAIN AMINO ACID TRANSPORT ATP-BINDING PROTEIN LIVF"/>
    <property type="match status" value="1"/>
</dbReference>
<feature type="domain" description="ABC transporter" evidence="6">
    <location>
        <begin position="2"/>
        <end position="234"/>
    </location>
</feature>
<dbReference type="RefSeq" id="WP_147849231.1">
    <property type="nucleotide sequence ID" value="NZ_VDUZ01000027.1"/>
</dbReference>
<dbReference type="InterPro" id="IPR003439">
    <property type="entry name" value="ABC_transporter-like_ATP-bd"/>
</dbReference>
<dbReference type="InterPro" id="IPR003593">
    <property type="entry name" value="AAA+_ATPase"/>
</dbReference>
<comment type="similarity">
    <text evidence="1">Belongs to the ABC transporter superfamily.</text>
</comment>
<accession>A0A5C8PI83</accession>
<dbReference type="PROSITE" id="PS50893">
    <property type="entry name" value="ABC_TRANSPORTER_2"/>
    <property type="match status" value="1"/>
</dbReference>
<dbReference type="Pfam" id="PF00005">
    <property type="entry name" value="ABC_tran"/>
    <property type="match status" value="1"/>
</dbReference>
<reference evidence="7 8" key="1">
    <citation type="submission" date="2019-06" db="EMBL/GenBank/DDBJ databases">
        <title>New taxonomy in bacterial strain CC-CFT640, isolated from vineyard.</title>
        <authorList>
            <person name="Lin S.-Y."/>
            <person name="Tsai C.-F."/>
            <person name="Young C.-C."/>
        </authorList>
    </citation>
    <scope>NUCLEOTIDE SEQUENCE [LARGE SCALE GENOMIC DNA]</scope>
    <source>
        <strain evidence="7 8">CC-CFT640</strain>
    </source>
</reference>
<dbReference type="AlphaFoldDB" id="A0A5C8PI83"/>
<comment type="caution">
    <text evidence="7">The sequence shown here is derived from an EMBL/GenBank/DDBJ whole genome shotgun (WGS) entry which is preliminary data.</text>
</comment>
<dbReference type="CDD" id="cd03224">
    <property type="entry name" value="ABC_TM1139_LivF_branched"/>
    <property type="match status" value="1"/>
</dbReference>
<evidence type="ECO:0000256" key="2">
    <source>
        <dbReference type="ARBA" id="ARBA00022448"/>
    </source>
</evidence>
<keyword evidence="5" id="KW-0029">Amino-acid transport</keyword>
<dbReference type="OrthoDB" id="9806149at2"/>
<name>A0A5C8PI83_9HYPH</name>
<dbReference type="SMART" id="SM00382">
    <property type="entry name" value="AAA"/>
    <property type="match status" value="1"/>
</dbReference>
<evidence type="ECO:0000313" key="7">
    <source>
        <dbReference type="EMBL" id="TXL73211.1"/>
    </source>
</evidence>
<protein>
    <submittedName>
        <fullName evidence="7">ABC transporter ATP-binding protein</fullName>
    </submittedName>
</protein>
<evidence type="ECO:0000256" key="3">
    <source>
        <dbReference type="ARBA" id="ARBA00022741"/>
    </source>
</evidence>
<evidence type="ECO:0000256" key="4">
    <source>
        <dbReference type="ARBA" id="ARBA00022840"/>
    </source>
</evidence>
<keyword evidence="8" id="KW-1185">Reference proteome</keyword>
<dbReference type="PANTHER" id="PTHR43820:SF4">
    <property type="entry name" value="HIGH-AFFINITY BRANCHED-CHAIN AMINO ACID TRANSPORT ATP-BINDING PROTEIN LIVF"/>
    <property type="match status" value="1"/>
</dbReference>
<keyword evidence="4 7" id="KW-0067">ATP-binding</keyword>
<evidence type="ECO:0000259" key="6">
    <source>
        <dbReference type="PROSITE" id="PS50893"/>
    </source>
</evidence>
<proteinExistence type="inferred from homology"/>
<dbReference type="GO" id="GO:0015807">
    <property type="term" value="P:L-amino acid transport"/>
    <property type="evidence" value="ECO:0007669"/>
    <property type="project" value="TreeGrafter"/>
</dbReference>
<dbReference type="GO" id="GO:0016887">
    <property type="term" value="F:ATP hydrolysis activity"/>
    <property type="evidence" value="ECO:0007669"/>
    <property type="project" value="InterPro"/>
</dbReference>
<keyword evidence="3" id="KW-0547">Nucleotide-binding</keyword>
<dbReference type="EMBL" id="VDUZ01000027">
    <property type="protein sequence ID" value="TXL73211.1"/>
    <property type="molecule type" value="Genomic_DNA"/>
</dbReference>
<sequence>MLEVQGLTACHGATLAVRDVSLHVAATELVALVGPNGAGKSTLARAIAGTHRPVAGSVRFAGTDITRLDAAAIAARGLTHVPEGRPLALTLSVRDNLLAGAHVLGSLRLARQRLETVLPWFPGLRDRLAQPAAALSGGERQWLVVARALMAQPRALLIDEPTLGLGPHAAQATLDVIAGLRASGTAVLLIEQNAALALGIADRGLVMAQGRIVADGPALSLRGAVGLGVAYLGNPSREERR</sequence>
<dbReference type="Gene3D" id="3.40.50.300">
    <property type="entry name" value="P-loop containing nucleotide triphosphate hydrolases"/>
    <property type="match status" value="1"/>
</dbReference>
<dbReference type="SUPFAM" id="SSF52540">
    <property type="entry name" value="P-loop containing nucleoside triphosphate hydrolases"/>
    <property type="match status" value="1"/>
</dbReference>